<evidence type="ECO:0000256" key="1">
    <source>
        <dbReference type="SAM" id="MobiDB-lite"/>
    </source>
</evidence>
<protein>
    <submittedName>
        <fullName evidence="2">Uncharacterized protein</fullName>
    </submittedName>
</protein>
<feature type="region of interest" description="Disordered" evidence="1">
    <location>
        <begin position="1"/>
        <end position="35"/>
    </location>
</feature>
<feature type="compositionally biased region" description="Low complexity" evidence="1">
    <location>
        <begin position="1"/>
        <end position="12"/>
    </location>
</feature>
<reference evidence="2" key="1">
    <citation type="submission" date="2020-10" db="EMBL/GenBank/DDBJ databases">
        <authorList>
            <person name="Gilroy R."/>
        </authorList>
    </citation>
    <scope>NUCLEOTIDE SEQUENCE</scope>
    <source>
        <strain evidence="2">CHK154-7741</strain>
    </source>
</reference>
<dbReference type="EMBL" id="DVOD01000048">
    <property type="protein sequence ID" value="HIU92771.1"/>
    <property type="molecule type" value="Genomic_DNA"/>
</dbReference>
<dbReference type="AlphaFoldDB" id="A0A9D1SS33"/>
<feature type="compositionally biased region" description="Basic and acidic residues" evidence="1">
    <location>
        <begin position="22"/>
        <end position="35"/>
    </location>
</feature>
<sequence>MANLDNNLNINNAGRAYTPNLKKGEDVKPQTKQEETPVEIINDGTQAADSYGRILVKQAGKVDNPEMVKSIKDAVDFYINNQHLVAAGVKAGDDAYELFHADEMPNAYEEACCGSCDAVYKKACKN</sequence>
<gene>
    <name evidence="2" type="ORF">IAD26_06530</name>
</gene>
<proteinExistence type="predicted"/>
<dbReference type="Proteomes" id="UP000886748">
    <property type="component" value="Unassembled WGS sequence"/>
</dbReference>
<evidence type="ECO:0000313" key="2">
    <source>
        <dbReference type="EMBL" id="HIU92771.1"/>
    </source>
</evidence>
<evidence type="ECO:0000313" key="3">
    <source>
        <dbReference type="Proteomes" id="UP000886748"/>
    </source>
</evidence>
<comment type="caution">
    <text evidence="2">The sequence shown here is derived from an EMBL/GenBank/DDBJ whole genome shotgun (WGS) entry which is preliminary data.</text>
</comment>
<name>A0A9D1SS33_9CLOT</name>
<reference evidence="2" key="2">
    <citation type="journal article" date="2021" name="PeerJ">
        <title>Extensive microbial diversity within the chicken gut microbiome revealed by metagenomics and culture.</title>
        <authorList>
            <person name="Gilroy R."/>
            <person name="Ravi A."/>
            <person name="Getino M."/>
            <person name="Pursley I."/>
            <person name="Horton D.L."/>
            <person name="Alikhan N.F."/>
            <person name="Baker D."/>
            <person name="Gharbi K."/>
            <person name="Hall N."/>
            <person name="Watson M."/>
            <person name="Adriaenssens E.M."/>
            <person name="Foster-Nyarko E."/>
            <person name="Jarju S."/>
            <person name="Secka A."/>
            <person name="Antonio M."/>
            <person name="Oren A."/>
            <person name="Chaudhuri R.R."/>
            <person name="La Ragione R."/>
            <person name="Hildebrand F."/>
            <person name="Pallen M.J."/>
        </authorList>
    </citation>
    <scope>NUCLEOTIDE SEQUENCE</scope>
    <source>
        <strain evidence="2">CHK154-7741</strain>
    </source>
</reference>
<organism evidence="2 3">
    <name type="scientific">Candidatus Limenecus avicola</name>
    <dbReference type="NCBI Taxonomy" id="2840847"/>
    <lineage>
        <taxon>Bacteria</taxon>
        <taxon>Bacillati</taxon>
        <taxon>Bacillota</taxon>
        <taxon>Clostridia</taxon>
        <taxon>Eubacteriales</taxon>
        <taxon>Clostridiaceae</taxon>
        <taxon>Clostridiaceae incertae sedis</taxon>
        <taxon>Candidatus Limenecus</taxon>
    </lineage>
</organism>
<accession>A0A9D1SS33</accession>